<evidence type="ECO:0000313" key="3">
    <source>
        <dbReference type="EMBL" id="KAA0048290.1"/>
    </source>
</evidence>
<dbReference type="EMBL" id="SSTE01012982">
    <property type="protein sequence ID" value="KAA0048290.1"/>
    <property type="molecule type" value="Genomic_DNA"/>
</dbReference>
<organism evidence="3 5">
    <name type="scientific">Cucumis melo var. makuwa</name>
    <name type="common">Oriental melon</name>
    <dbReference type="NCBI Taxonomy" id="1194695"/>
    <lineage>
        <taxon>Eukaryota</taxon>
        <taxon>Viridiplantae</taxon>
        <taxon>Streptophyta</taxon>
        <taxon>Embryophyta</taxon>
        <taxon>Tracheophyta</taxon>
        <taxon>Spermatophyta</taxon>
        <taxon>Magnoliopsida</taxon>
        <taxon>eudicotyledons</taxon>
        <taxon>Gunneridae</taxon>
        <taxon>Pentapetalae</taxon>
        <taxon>rosids</taxon>
        <taxon>fabids</taxon>
        <taxon>Cucurbitales</taxon>
        <taxon>Cucurbitaceae</taxon>
        <taxon>Benincaseae</taxon>
        <taxon>Cucumis</taxon>
    </lineage>
</organism>
<evidence type="ECO:0000259" key="2">
    <source>
        <dbReference type="Pfam" id="PF22936"/>
    </source>
</evidence>
<feature type="domain" description="Retrovirus-related Pol polyprotein from transposon TNT 1-94-like beta-barrel" evidence="2">
    <location>
        <begin position="196"/>
        <end position="270"/>
    </location>
</feature>
<protein>
    <submittedName>
        <fullName evidence="3">Reverse transcriptase</fullName>
    </submittedName>
</protein>
<dbReference type="EMBL" id="SSTD01012952">
    <property type="protein sequence ID" value="TYK07970.1"/>
    <property type="molecule type" value="Genomic_DNA"/>
</dbReference>
<evidence type="ECO:0000313" key="4">
    <source>
        <dbReference type="EMBL" id="TYK07970.1"/>
    </source>
</evidence>
<evidence type="ECO:0000313" key="5">
    <source>
        <dbReference type="Proteomes" id="UP000321393"/>
    </source>
</evidence>
<dbReference type="Proteomes" id="UP000321947">
    <property type="component" value="Unassembled WGS sequence"/>
</dbReference>
<keyword evidence="3" id="KW-0548">Nucleotidyltransferase</keyword>
<dbReference type="Proteomes" id="UP000321393">
    <property type="component" value="Unassembled WGS sequence"/>
</dbReference>
<dbReference type="OrthoDB" id="1749787at2759"/>
<dbReference type="Pfam" id="PF22936">
    <property type="entry name" value="Pol_BBD"/>
    <property type="match status" value="1"/>
</dbReference>
<keyword evidence="3" id="KW-0808">Transferase</keyword>
<dbReference type="InterPro" id="IPR054722">
    <property type="entry name" value="PolX-like_BBD"/>
</dbReference>
<proteinExistence type="predicted"/>
<feature type="compositionally biased region" description="Acidic residues" evidence="1">
    <location>
        <begin position="1"/>
        <end position="15"/>
    </location>
</feature>
<name>A0A5A7TYR5_CUCMM</name>
<accession>A0A5A7TYR5</accession>
<feature type="region of interest" description="Disordered" evidence="1">
    <location>
        <begin position="1"/>
        <end position="22"/>
    </location>
</feature>
<sequence length="320" mass="35055">MVSEQDIEQTLEDTTSDGNQTEETAANFGAAVVNARISATMDEPLTCHHVSLPKLYASVLPPQTELTIPSVQPSSSSAAYIAPNAPNYVLPPNSDRPPQLLPSNLYTLPPTDLSYHPNVKNPQIHSTFEIATIEATLGTTSNTPLLMYSENPITLFLTLSSSYVSENASLTTLGAIVRSDIRRSLSLLSIDCKNPWILDSGVTDHLTSSSEHFVSYISCARNEKIRIVDGSLVPIVGEGHISLFNGFSLHNVLHVPRISYNLLAISKITRELNCKATFLLDSVSFQDLRWGRMIDTTRHNRGLYLLDDNASSRSISKTSL</sequence>
<dbReference type="GO" id="GO:0003964">
    <property type="term" value="F:RNA-directed DNA polymerase activity"/>
    <property type="evidence" value="ECO:0007669"/>
    <property type="project" value="UniProtKB-KW"/>
</dbReference>
<evidence type="ECO:0000313" key="6">
    <source>
        <dbReference type="Proteomes" id="UP000321947"/>
    </source>
</evidence>
<evidence type="ECO:0000256" key="1">
    <source>
        <dbReference type="SAM" id="MobiDB-lite"/>
    </source>
</evidence>
<comment type="caution">
    <text evidence="3">The sequence shown here is derived from an EMBL/GenBank/DDBJ whole genome shotgun (WGS) entry which is preliminary data.</text>
</comment>
<dbReference type="AlphaFoldDB" id="A0A5A7TYR5"/>
<gene>
    <name evidence="4" type="ORF">E5676_scaffold265G00990</name>
    <name evidence="3" type="ORF">E6C27_scaffold63G002200</name>
</gene>
<keyword evidence="3" id="KW-0695">RNA-directed DNA polymerase</keyword>
<reference evidence="5 6" key="1">
    <citation type="submission" date="2019-08" db="EMBL/GenBank/DDBJ databases">
        <title>Draft genome sequences of two oriental melons (Cucumis melo L. var makuwa).</title>
        <authorList>
            <person name="Kwon S.-Y."/>
        </authorList>
    </citation>
    <scope>NUCLEOTIDE SEQUENCE [LARGE SCALE GENOMIC DNA]</scope>
    <source>
        <strain evidence="6">cv. Chang Bougi</strain>
        <strain evidence="5">cv. SW 3</strain>
        <tissue evidence="3">Leaf</tissue>
    </source>
</reference>